<dbReference type="PANTHER" id="PTHR11732">
    <property type="entry name" value="ALDO/KETO REDUCTASE"/>
    <property type="match status" value="1"/>
</dbReference>
<dbReference type="Pfam" id="PF00248">
    <property type="entry name" value="Aldo_ket_red"/>
    <property type="match status" value="1"/>
</dbReference>
<dbReference type="Gene3D" id="3.20.20.100">
    <property type="entry name" value="NADP-dependent oxidoreductase domain"/>
    <property type="match status" value="1"/>
</dbReference>
<dbReference type="Proteomes" id="UP000249794">
    <property type="component" value="Unassembled WGS sequence"/>
</dbReference>
<gene>
    <name evidence="8" type="ORF">DCF15_08480</name>
</gene>
<evidence type="ECO:0000256" key="5">
    <source>
        <dbReference type="PIRSR" id="PIRSR000097-2"/>
    </source>
</evidence>
<evidence type="ECO:0000313" key="8">
    <source>
        <dbReference type="EMBL" id="PZO56543.1"/>
    </source>
</evidence>
<dbReference type="AlphaFoldDB" id="A0A2W4XGV7"/>
<dbReference type="FunFam" id="3.20.20.100:FF:000006">
    <property type="entry name" value="Aldo-keto reductase family 1 member A1"/>
    <property type="match status" value="1"/>
</dbReference>
<keyword evidence="3" id="KW-0560">Oxidoreductase</keyword>
<dbReference type="InterPro" id="IPR023210">
    <property type="entry name" value="NADP_OxRdtase_dom"/>
</dbReference>
<dbReference type="PROSITE" id="PS00063">
    <property type="entry name" value="ALDOKETO_REDUCTASE_3"/>
    <property type="match status" value="1"/>
</dbReference>
<dbReference type="InterPro" id="IPR020471">
    <property type="entry name" value="AKR"/>
</dbReference>
<evidence type="ECO:0000313" key="9">
    <source>
        <dbReference type="Proteomes" id="UP000249794"/>
    </source>
</evidence>
<dbReference type="PROSITE" id="PS00062">
    <property type="entry name" value="ALDOKETO_REDUCTASE_2"/>
    <property type="match status" value="1"/>
</dbReference>
<comment type="similarity">
    <text evidence="1">Belongs to the aldo/keto reductase family.</text>
</comment>
<comment type="caution">
    <text evidence="8">The sequence shown here is derived from an EMBL/GenBank/DDBJ whole genome shotgun (WGS) entry which is preliminary data.</text>
</comment>
<sequence length="305" mass="33837">MPALGLGTWKSPADEVTQAVKSALEVGYQHIDAAWIYQNEAAVGKGIHESVKGGAVSRDQIFVTSKLWNTFHQAESVEVGCRETLRELGLDYLDLYLMHWPIAFKPGRAQYKAPEDFYPLSEVPLSETFEAMVALREKGLVKSVGVSNFTQSKLEKLIAETGVVPAVNQVELHPYHPQTELLDYCQAQGILLTAYSPLGSGDRPDSMKQKDEPPLLQNEQVKAIAEQENLSPAQLLIAWAIDRGTVVIPKSTNAQRIAENFAAASHDLSEQARSAIDKLDIQYRYVSPDTWFFPGITYEGEGFWA</sequence>
<dbReference type="PRINTS" id="PR00069">
    <property type="entry name" value="ALDKETRDTASE"/>
</dbReference>
<reference evidence="9" key="1">
    <citation type="submission" date="2018-04" db="EMBL/GenBank/DDBJ databases">
        <authorList>
            <person name="Cornet L."/>
        </authorList>
    </citation>
    <scope>NUCLEOTIDE SEQUENCE [LARGE SCALE GENOMIC DNA]</scope>
</reference>
<evidence type="ECO:0000256" key="3">
    <source>
        <dbReference type="ARBA" id="ARBA00023002"/>
    </source>
</evidence>
<evidence type="ECO:0000256" key="1">
    <source>
        <dbReference type="ARBA" id="ARBA00007905"/>
    </source>
</evidence>
<feature type="site" description="Lowers pKa of active site Tyr" evidence="6">
    <location>
        <position position="66"/>
    </location>
</feature>
<keyword evidence="2" id="KW-0521">NADP</keyword>
<proteinExistence type="inferred from homology"/>
<name>A0A2W4XGV7_9CYAN</name>
<dbReference type="EMBL" id="QBMP01000068">
    <property type="protein sequence ID" value="PZO56543.1"/>
    <property type="molecule type" value="Genomic_DNA"/>
</dbReference>
<evidence type="ECO:0000256" key="6">
    <source>
        <dbReference type="PIRSR" id="PIRSR000097-3"/>
    </source>
</evidence>
<feature type="binding site" evidence="5">
    <location>
        <position position="99"/>
    </location>
    <ligand>
        <name>substrate</name>
    </ligand>
</feature>
<dbReference type="InterPro" id="IPR036812">
    <property type="entry name" value="NAD(P)_OxRdtase_dom_sf"/>
</dbReference>
<dbReference type="PIRSF" id="PIRSF000097">
    <property type="entry name" value="AKR"/>
    <property type="match status" value="1"/>
</dbReference>
<dbReference type="SUPFAM" id="SSF51430">
    <property type="entry name" value="NAD(P)-linked oxidoreductase"/>
    <property type="match status" value="1"/>
</dbReference>
<feature type="domain" description="NADP-dependent oxidoreductase" evidence="7">
    <location>
        <begin position="4"/>
        <end position="280"/>
    </location>
</feature>
<protein>
    <submittedName>
        <fullName evidence="8">Aldehyde oxidoreductase</fullName>
    </submittedName>
</protein>
<reference evidence="8 9" key="2">
    <citation type="submission" date="2018-06" db="EMBL/GenBank/DDBJ databases">
        <title>Metagenomic assembly of (sub)arctic Cyanobacteria and their associated microbiome from non-axenic cultures.</title>
        <authorList>
            <person name="Baurain D."/>
        </authorList>
    </citation>
    <scope>NUCLEOTIDE SEQUENCE [LARGE SCALE GENOMIC DNA]</scope>
    <source>
        <strain evidence="8">ULC027bin1</strain>
    </source>
</reference>
<accession>A0A2W4XGV7</accession>
<dbReference type="InterPro" id="IPR018170">
    <property type="entry name" value="Aldo/ket_reductase_CS"/>
</dbReference>
<feature type="active site" description="Proton donor" evidence="4">
    <location>
        <position position="37"/>
    </location>
</feature>
<dbReference type="GO" id="GO:0016491">
    <property type="term" value="F:oxidoreductase activity"/>
    <property type="evidence" value="ECO:0007669"/>
    <property type="project" value="UniProtKB-KW"/>
</dbReference>
<evidence type="ECO:0000256" key="2">
    <source>
        <dbReference type="ARBA" id="ARBA00022857"/>
    </source>
</evidence>
<evidence type="ECO:0000256" key="4">
    <source>
        <dbReference type="PIRSR" id="PIRSR000097-1"/>
    </source>
</evidence>
<organism evidence="8 9">
    <name type="scientific">Phormidesmis priestleyi</name>
    <dbReference type="NCBI Taxonomy" id="268141"/>
    <lineage>
        <taxon>Bacteria</taxon>
        <taxon>Bacillati</taxon>
        <taxon>Cyanobacteriota</taxon>
        <taxon>Cyanophyceae</taxon>
        <taxon>Leptolyngbyales</taxon>
        <taxon>Leptolyngbyaceae</taxon>
        <taxon>Phormidesmis</taxon>
    </lineage>
</organism>
<evidence type="ECO:0000259" key="7">
    <source>
        <dbReference type="Pfam" id="PF00248"/>
    </source>
</evidence>